<sequence length="313" mass="34321">MSTGVTDQASQIFTATGRPLRGNVYYPSPINKIRFAENRQDAGLQNFKLALIRPLRMTMQGTTPQRVEEGLEKIAAFLKCKVTSLLQGSFPDDEVKEIAARLSTRGQIAAFALAFDLGGLIGVDFSESPMPLDAGDILGLLYTAGYFSHREKIENGLESLVGTALDETVWDGAADRSDEEETGSDGAPEEFDEEDSGWDGASEGSNEKENEFPVITKVDRTAQDIPAYLWQDSPQLAQFLRDRGLTISIKCYEAEDADPASTYSAVLKIQSIGMGLRRWDISESAENHSKAKNKAYRNALSVLNAAYIPKMAF</sequence>
<dbReference type="Proteomes" id="UP000614610">
    <property type="component" value="Unassembled WGS sequence"/>
</dbReference>
<evidence type="ECO:0000313" key="3">
    <source>
        <dbReference type="EMBL" id="KAF3228740.1"/>
    </source>
</evidence>
<evidence type="ECO:0000313" key="5">
    <source>
        <dbReference type="Proteomes" id="UP000472727"/>
    </source>
</evidence>
<evidence type="ECO:0000313" key="4">
    <source>
        <dbReference type="EMBL" id="KAF3230819.1"/>
    </source>
</evidence>
<reference evidence="5 6" key="1">
    <citation type="submission" date="2019-06" db="EMBL/GenBank/DDBJ databases">
        <authorList>
            <person name="Palmer J.M."/>
        </authorList>
    </citation>
    <scope>NUCLEOTIDE SEQUENCE</scope>
    <source>
        <strain evidence="3 5">TWF106</strain>
        <strain evidence="4 6">TWF191</strain>
        <strain evidence="2">TWF679</strain>
    </source>
</reference>
<feature type="compositionally biased region" description="Basic and acidic residues" evidence="1">
    <location>
        <begin position="205"/>
        <end position="214"/>
    </location>
</feature>
<dbReference type="EMBL" id="WIPF01000006">
    <property type="protein sequence ID" value="KAF3230819.1"/>
    <property type="molecule type" value="Genomic_DNA"/>
</dbReference>
<name>A0A6G1MAJ9_ORBOL</name>
<protein>
    <submittedName>
        <fullName evidence="2">Uncharacterized protein</fullName>
    </submittedName>
</protein>
<evidence type="ECO:0000313" key="2">
    <source>
        <dbReference type="EMBL" id="KAF3203626.1"/>
    </source>
</evidence>
<evidence type="ECO:0000313" key="6">
    <source>
        <dbReference type="Proteomes" id="UP000483672"/>
    </source>
</evidence>
<dbReference type="AlphaFoldDB" id="A0A6G1MAJ9"/>
<gene>
    <name evidence="3" type="ORF">TWF106_006259</name>
    <name evidence="4" type="ORF">TWF191_008659</name>
    <name evidence="2" type="ORF">TWF679_010157</name>
</gene>
<dbReference type="Proteomes" id="UP000483672">
    <property type="component" value="Unassembled WGS sequence"/>
</dbReference>
<feature type="region of interest" description="Disordered" evidence="1">
    <location>
        <begin position="174"/>
        <end position="214"/>
    </location>
</feature>
<accession>A0A6G1MAJ9</accession>
<dbReference type="EMBL" id="WIWS01000003">
    <property type="protein sequence ID" value="KAF3228740.1"/>
    <property type="molecule type" value="Genomic_DNA"/>
</dbReference>
<dbReference type="Proteomes" id="UP000472727">
    <property type="component" value="Unassembled WGS sequence"/>
</dbReference>
<proteinExistence type="predicted"/>
<organism evidence="2 7">
    <name type="scientific">Orbilia oligospora</name>
    <name type="common">Nematode-trapping fungus</name>
    <name type="synonym">Arthrobotrys oligospora</name>
    <dbReference type="NCBI Taxonomy" id="2813651"/>
    <lineage>
        <taxon>Eukaryota</taxon>
        <taxon>Fungi</taxon>
        <taxon>Dikarya</taxon>
        <taxon>Ascomycota</taxon>
        <taxon>Pezizomycotina</taxon>
        <taxon>Orbiliomycetes</taxon>
        <taxon>Orbiliales</taxon>
        <taxon>Orbiliaceae</taxon>
        <taxon>Orbilia</taxon>
    </lineage>
</organism>
<evidence type="ECO:0000313" key="7">
    <source>
        <dbReference type="Proteomes" id="UP000614610"/>
    </source>
</evidence>
<feature type="compositionally biased region" description="Acidic residues" evidence="1">
    <location>
        <begin position="177"/>
        <end position="197"/>
    </location>
</feature>
<dbReference type="EMBL" id="WIWT01000077">
    <property type="protein sequence ID" value="KAF3203626.1"/>
    <property type="molecule type" value="Genomic_DNA"/>
</dbReference>
<comment type="caution">
    <text evidence="2">The sequence shown here is derived from an EMBL/GenBank/DDBJ whole genome shotgun (WGS) entry which is preliminary data.</text>
</comment>
<dbReference type="OrthoDB" id="5303172at2759"/>
<evidence type="ECO:0000256" key="1">
    <source>
        <dbReference type="SAM" id="MobiDB-lite"/>
    </source>
</evidence>